<dbReference type="AlphaFoldDB" id="A0A7W7VY32"/>
<keyword evidence="2" id="KW-1185">Reference proteome</keyword>
<organism evidence="1 2">
    <name type="scientific">Kitasatospora kifunensis</name>
    <name type="common">Streptomyces kifunensis</name>
    <dbReference type="NCBI Taxonomy" id="58351"/>
    <lineage>
        <taxon>Bacteria</taxon>
        <taxon>Bacillati</taxon>
        <taxon>Actinomycetota</taxon>
        <taxon>Actinomycetes</taxon>
        <taxon>Kitasatosporales</taxon>
        <taxon>Streptomycetaceae</taxon>
        <taxon>Kitasatospora</taxon>
    </lineage>
</organism>
<evidence type="ECO:0000313" key="1">
    <source>
        <dbReference type="EMBL" id="MBB4926264.1"/>
    </source>
</evidence>
<dbReference type="Proteomes" id="UP000540506">
    <property type="component" value="Unassembled WGS sequence"/>
</dbReference>
<dbReference type="RefSeq" id="WP_246561543.1">
    <property type="nucleotide sequence ID" value="NZ_JACHJV010000001.1"/>
</dbReference>
<gene>
    <name evidence="1" type="ORF">FHR34_005257</name>
</gene>
<protein>
    <submittedName>
        <fullName evidence="1">Uncharacterized protein</fullName>
    </submittedName>
</protein>
<comment type="caution">
    <text evidence="1">The sequence shown here is derived from an EMBL/GenBank/DDBJ whole genome shotgun (WGS) entry which is preliminary data.</text>
</comment>
<proteinExistence type="predicted"/>
<name>A0A7W7VY32_KITKI</name>
<sequence>MVERIVHAHGDTVGAQPGVDFVPDRGGHAHDAVERHGVVHVQVHQGDLLYAVQRGGLLGGTWDDRPAVAAR</sequence>
<reference evidence="1 2" key="1">
    <citation type="submission" date="2020-08" db="EMBL/GenBank/DDBJ databases">
        <title>Sequencing the genomes of 1000 actinobacteria strains.</title>
        <authorList>
            <person name="Klenk H.-P."/>
        </authorList>
    </citation>
    <scope>NUCLEOTIDE SEQUENCE [LARGE SCALE GENOMIC DNA]</scope>
    <source>
        <strain evidence="1 2">DSM 41654</strain>
    </source>
</reference>
<evidence type="ECO:0000313" key="2">
    <source>
        <dbReference type="Proteomes" id="UP000540506"/>
    </source>
</evidence>
<accession>A0A7W7VY32</accession>
<dbReference type="EMBL" id="JACHJV010000001">
    <property type="protein sequence ID" value="MBB4926264.1"/>
    <property type="molecule type" value="Genomic_DNA"/>
</dbReference>